<sequence>MKVFGREIGKVTQFPPILIWLKKWTKRVTGIGKLRPMAMPSMSSSIGETDFGLSIPKPVFGKDNVKMELQGNTLIISGEKKQYREVRKRNGARREFARASFHKTLDLPQDIAPESIHATLENGLLQVRFSKRKTIYRRLLKVA</sequence>
<evidence type="ECO:0000313" key="5">
    <source>
        <dbReference type="Proteomes" id="UP001355298"/>
    </source>
</evidence>
<evidence type="ECO:0000256" key="1">
    <source>
        <dbReference type="PROSITE-ProRule" id="PRU00285"/>
    </source>
</evidence>
<proteinExistence type="inferred from homology"/>
<dbReference type="InterPro" id="IPR008978">
    <property type="entry name" value="HSP20-like_chaperone"/>
</dbReference>
<protein>
    <submittedName>
        <fullName evidence="4">Hsp20/alpha crystallin family protein</fullName>
    </submittedName>
</protein>
<dbReference type="InterPro" id="IPR002068">
    <property type="entry name" value="A-crystallin/Hsp20_dom"/>
</dbReference>
<dbReference type="Proteomes" id="UP001355298">
    <property type="component" value="Unassembled WGS sequence"/>
</dbReference>
<comment type="similarity">
    <text evidence="1 2">Belongs to the small heat shock protein (HSP20) family.</text>
</comment>
<dbReference type="SUPFAM" id="SSF49764">
    <property type="entry name" value="HSP20-like chaperones"/>
    <property type="match status" value="1"/>
</dbReference>
<dbReference type="Gene3D" id="2.60.40.790">
    <property type="match status" value="1"/>
</dbReference>
<dbReference type="RefSeq" id="WP_326278392.1">
    <property type="nucleotide sequence ID" value="NZ_JAYKYV010000006.1"/>
</dbReference>
<name>A0ABU6IQJ9_9FLAO</name>
<comment type="caution">
    <text evidence="4">The sequence shown here is derived from an EMBL/GenBank/DDBJ whole genome shotgun (WGS) entry which is preliminary data.</text>
</comment>
<dbReference type="CDD" id="cd06464">
    <property type="entry name" value="ACD_sHsps-like"/>
    <property type="match status" value="1"/>
</dbReference>
<dbReference type="Pfam" id="PF00011">
    <property type="entry name" value="HSP20"/>
    <property type="match status" value="1"/>
</dbReference>
<evidence type="ECO:0000256" key="2">
    <source>
        <dbReference type="RuleBase" id="RU003616"/>
    </source>
</evidence>
<keyword evidence="5" id="KW-1185">Reference proteome</keyword>
<reference evidence="4 5" key="1">
    <citation type="submission" date="2024-01" db="EMBL/GenBank/DDBJ databases">
        <title>The strains designed SYSU M86414 and SYSU M84420 isolated from the marine sediment in San Sha City (Hainan Province, China).</title>
        <authorList>
            <person name="Guo D."/>
        </authorList>
    </citation>
    <scope>NUCLEOTIDE SEQUENCE [LARGE SCALE GENOMIC DNA]</scope>
    <source>
        <strain evidence="4 5">SYSU M84420</strain>
    </source>
</reference>
<dbReference type="PROSITE" id="PS01031">
    <property type="entry name" value="SHSP"/>
    <property type="match status" value="1"/>
</dbReference>
<evidence type="ECO:0000259" key="3">
    <source>
        <dbReference type="PROSITE" id="PS01031"/>
    </source>
</evidence>
<feature type="domain" description="SHSP" evidence="3">
    <location>
        <begin position="33"/>
        <end position="143"/>
    </location>
</feature>
<dbReference type="EMBL" id="JAYMGW010000006">
    <property type="protein sequence ID" value="MEC4265382.1"/>
    <property type="molecule type" value="Genomic_DNA"/>
</dbReference>
<gene>
    <name evidence="4" type="ORF">VOP03_08500</name>
</gene>
<organism evidence="4 5">
    <name type="scientific">Flagellimonas halotolerans</name>
    <dbReference type="NCBI Taxonomy" id="3112164"/>
    <lineage>
        <taxon>Bacteria</taxon>
        <taxon>Pseudomonadati</taxon>
        <taxon>Bacteroidota</taxon>
        <taxon>Flavobacteriia</taxon>
        <taxon>Flavobacteriales</taxon>
        <taxon>Flavobacteriaceae</taxon>
        <taxon>Flagellimonas</taxon>
    </lineage>
</organism>
<accession>A0ABU6IQJ9</accession>
<evidence type="ECO:0000313" key="4">
    <source>
        <dbReference type="EMBL" id="MEC4265382.1"/>
    </source>
</evidence>